<feature type="compositionally biased region" description="Gly residues" evidence="2">
    <location>
        <begin position="344"/>
        <end position="355"/>
    </location>
</feature>
<feature type="compositionally biased region" description="Gly residues" evidence="2">
    <location>
        <begin position="306"/>
        <end position="321"/>
    </location>
</feature>
<dbReference type="EMBL" id="HBIM01009652">
    <property type="protein sequence ID" value="CAE0410686.1"/>
    <property type="molecule type" value="Transcribed_RNA"/>
</dbReference>
<feature type="compositionally biased region" description="Low complexity" evidence="2">
    <location>
        <begin position="388"/>
        <end position="397"/>
    </location>
</feature>
<feature type="region of interest" description="Disordered" evidence="2">
    <location>
        <begin position="281"/>
        <end position="430"/>
    </location>
</feature>
<organism evidence="3">
    <name type="scientific">Amphora coffeiformis</name>
    <dbReference type="NCBI Taxonomy" id="265554"/>
    <lineage>
        <taxon>Eukaryota</taxon>
        <taxon>Sar</taxon>
        <taxon>Stramenopiles</taxon>
        <taxon>Ochrophyta</taxon>
        <taxon>Bacillariophyta</taxon>
        <taxon>Bacillariophyceae</taxon>
        <taxon>Bacillariophycidae</taxon>
        <taxon>Thalassiophysales</taxon>
        <taxon>Catenulaceae</taxon>
        <taxon>Amphora</taxon>
    </lineage>
</organism>
<feature type="compositionally biased region" description="Gly residues" evidence="2">
    <location>
        <begin position="363"/>
        <end position="372"/>
    </location>
</feature>
<evidence type="ECO:0000256" key="2">
    <source>
        <dbReference type="SAM" id="MobiDB-lite"/>
    </source>
</evidence>
<gene>
    <name evidence="3" type="ORF">ACOF00016_LOCUS8137</name>
</gene>
<reference evidence="3" key="1">
    <citation type="submission" date="2021-01" db="EMBL/GenBank/DDBJ databases">
        <authorList>
            <person name="Corre E."/>
            <person name="Pelletier E."/>
            <person name="Niang G."/>
            <person name="Scheremetjew M."/>
            <person name="Finn R."/>
            <person name="Kale V."/>
            <person name="Holt S."/>
            <person name="Cochrane G."/>
            <person name="Meng A."/>
            <person name="Brown T."/>
            <person name="Cohen L."/>
        </authorList>
    </citation>
    <scope>NUCLEOTIDE SEQUENCE</scope>
    <source>
        <strain evidence="3">CCMP127</strain>
    </source>
</reference>
<keyword evidence="1" id="KW-0175">Coiled coil</keyword>
<evidence type="ECO:0000313" key="3">
    <source>
        <dbReference type="EMBL" id="CAE0410686.1"/>
    </source>
</evidence>
<accession>A0A7S3L588</accession>
<dbReference type="AlphaFoldDB" id="A0A7S3L588"/>
<evidence type="ECO:0000256" key="1">
    <source>
        <dbReference type="SAM" id="Coils"/>
    </source>
</evidence>
<feature type="compositionally biased region" description="Polar residues" evidence="2">
    <location>
        <begin position="292"/>
        <end position="304"/>
    </location>
</feature>
<feature type="coiled-coil region" evidence="1">
    <location>
        <begin position="175"/>
        <end position="209"/>
    </location>
</feature>
<sequence>MSLWDNMKKVAAKAGNVAMIAGHKTRLHGEILLVDREIKGRKQQFGIDLYNHVGPMANSPDFFAADDPLTETLRPPLLTAQREIAALQIRRTRIKEDIKQAEVKRAASFPDKAITFADKAKNAAKSAALAGNETKLATDLSVVESKVKHFKQVFGEEIYLIFVKLEDEKGWLPTDRTIRAMYDQARQDVEKLEKKRADKIQELESLGGSYTSDNKTGESYDAPAVPVASSVPVPTPPLANPQYQPQGGMFATANTTTPNNNYPPAQTDIFAAPAAPMASTPTMSSFPAPSAPISQTGSYMQSQAPAGGGGYSDTAPMGGGYSDNAPMGGTMGSFSNGSPMGGFSDSGGQMGGGGFSDFPAMSSGGGGSGGGFQPQTVDPTGFADFQKQRMQQKQQAQSNSGFANFPNTQGGSNNYPSSSSSGPPNNDLLW</sequence>
<protein>
    <submittedName>
        <fullName evidence="3">Uncharacterized protein</fullName>
    </submittedName>
</protein>
<feature type="compositionally biased region" description="Low complexity" evidence="2">
    <location>
        <begin position="410"/>
        <end position="430"/>
    </location>
</feature>
<name>A0A7S3L588_9STRA</name>
<feature type="compositionally biased region" description="Polar residues" evidence="2">
    <location>
        <begin position="398"/>
        <end position="409"/>
    </location>
</feature>
<proteinExistence type="predicted"/>
<feature type="coiled-coil region" evidence="1">
    <location>
        <begin position="77"/>
        <end position="104"/>
    </location>
</feature>